<evidence type="ECO:0000256" key="1">
    <source>
        <dbReference type="SAM" id="Phobius"/>
    </source>
</evidence>
<reference evidence="2 3" key="1">
    <citation type="submission" date="2015-07" db="EMBL/GenBank/DDBJ databases">
        <title>Genome sequence of Levilinea saccharolytica DSM 16555.</title>
        <authorList>
            <person name="Hemp J."/>
            <person name="Ward L.M."/>
            <person name="Pace L.A."/>
            <person name="Fischer W.W."/>
        </authorList>
    </citation>
    <scope>NUCLEOTIDE SEQUENCE [LARGE SCALE GENOMIC DNA]</scope>
    <source>
        <strain evidence="2 3">KIBI-1</strain>
    </source>
</reference>
<keyword evidence="1" id="KW-1133">Transmembrane helix</keyword>
<organism evidence="2 3">
    <name type="scientific">Levilinea saccharolytica</name>
    <dbReference type="NCBI Taxonomy" id="229921"/>
    <lineage>
        <taxon>Bacteria</taxon>
        <taxon>Bacillati</taxon>
        <taxon>Chloroflexota</taxon>
        <taxon>Anaerolineae</taxon>
        <taxon>Anaerolineales</taxon>
        <taxon>Anaerolineaceae</taxon>
        <taxon>Levilinea</taxon>
    </lineage>
</organism>
<proteinExistence type="predicted"/>
<dbReference type="STRING" id="229921.ADN01_17870"/>
<dbReference type="AlphaFoldDB" id="A0A0P6XKW4"/>
<keyword evidence="1" id="KW-0472">Membrane</keyword>
<feature type="transmembrane region" description="Helical" evidence="1">
    <location>
        <begin position="83"/>
        <end position="102"/>
    </location>
</feature>
<protein>
    <submittedName>
        <fullName evidence="2">Uncharacterized protein</fullName>
    </submittedName>
</protein>
<accession>A0A0P6XKW4</accession>
<keyword evidence="1" id="KW-0812">Transmembrane</keyword>
<dbReference type="EMBL" id="LGCM01000065">
    <property type="protein sequence ID" value="KPL75694.1"/>
    <property type="molecule type" value="Genomic_DNA"/>
</dbReference>
<keyword evidence="3" id="KW-1185">Reference proteome</keyword>
<gene>
    <name evidence="2" type="ORF">ADN01_17870</name>
</gene>
<dbReference type="RefSeq" id="WP_062417139.1">
    <property type="nucleotide sequence ID" value="NZ_DF967974.1"/>
</dbReference>
<feature type="transmembrane region" description="Helical" evidence="1">
    <location>
        <begin position="122"/>
        <end position="142"/>
    </location>
</feature>
<evidence type="ECO:0000313" key="3">
    <source>
        <dbReference type="Proteomes" id="UP000050501"/>
    </source>
</evidence>
<dbReference type="Proteomes" id="UP000050501">
    <property type="component" value="Unassembled WGS sequence"/>
</dbReference>
<evidence type="ECO:0000313" key="2">
    <source>
        <dbReference type="EMBL" id="KPL75694.1"/>
    </source>
</evidence>
<name>A0A0P6XKW4_9CHLR</name>
<dbReference type="OrthoDB" id="1849643at2"/>
<feature type="transmembrane region" description="Helical" evidence="1">
    <location>
        <begin position="55"/>
        <end position="76"/>
    </location>
</feature>
<sequence>MNAVAVVTIAFLLMEASNVLTLYFFPGSKYANGVGVFKAWEKSKQDPEVHDLVRYLVNWVAGTKLIFILLLIVILATATQTTLLWTGAAMLVSIASFFWRLFPLVRKMDRGGQIDPPNYSAVLGWMIAGMMAVFLAALVIAVL</sequence>
<comment type="caution">
    <text evidence="2">The sequence shown here is derived from an EMBL/GenBank/DDBJ whole genome shotgun (WGS) entry which is preliminary data.</text>
</comment>